<protein>
    <submittedName>
        <fullName evidence="2">Uncharacterized protein</fullName>
    </submittedName>
</protein>
<evidence type="ECO:0000313" key="3">
    <source>
        <dbReference type="Proteomes" id="UP000566324"/>
    </source>
</evidence>
<feature type="compositionally biased region" description="Basic and acidic residues" evidence="1">
    <location>
        <begin position="1"/>
        <end position="17"/>
    </location>
</feature>
<evidence type="ECO:0000313" key="2">
    <source>
        <dbReference type="EMBL" id="MBB4632906.1"/>
    </source>
</evidence>
<feature type="compositionally biased region" description="Basic and acidic residues" evidence="1">
    <location>
        <begin position="28"/>
        <end position="57"/>
    </location>
</feature>
<proteinExistence type="predicted"/>
<organism evidence="2 3">
    <name type="scientific">Sphingosinicella soli</name>
    <dbReference type="NCBI Taxonomy" id="333708"/>
    <lineage>
        <taxon>Bacteria</taxon>
        <taxon>Pseudomonadati</taxon>
        <taxon>Pseudomonadota</taxon>
        <taxon>Alphaproteobacteria</taxon>
        <taxon>Sphingomonadales</taxon>
        <taxon>Sphingosinicellaceae</taxon>
        <taxon>Sphingosinicella</taxon>
    </lineage>
</organism>
<keyword evidence="3" id="KW-1185">Reference proteome</keyword>
<name>A0A7W7B2N4_9SPHN</name>
<sequence>MASRERVAEGHEDERRNPGKSGDSMPENYEREERDTGPRQSEKDNSGDEHRDTEKPGRPGWGGHDPRASYQGADRGEDYGRAGYREESSPSVKAGKPTTRK</sequence>
<reference evidence="2 3" key="1">
    <citation type="submission" date="2020-08" db="EMBL/GenBank/DDBJ databases">
        <title>Genomic Encyclopedia of Type Strains, Phase IV (KMG-IV): sequencing the most valuable type-strain genomes for metagenomic binning, comparative biology and taxonomic classification.</title>
        <authorList>
            <person name="Goeker M."/>
        </authorList>
    </citation>
    <scope>NUCLEOTIDE SEQUENCE [LARGE SCALE GENOMIC DNA]</scope>
    <source>
        <strain evidence="2 3">DSM 17328</strain>
    </source>
</reference>
<gene>
    <name evidence="2" type="ORF">GGQ98_002534</name>
</gene>
<feature type="compositionally biased region" description="Basic and acidic residues" evidence="1">
    <location>
        <begin position="74"/>
        <end position="88"/>
    </location>
</feature>
<dbReference type="Proteomes" id="UP000566324">
    <property type="component" value="Unassembled WGS sequence"/>
</dbReference>
<dbReference type="RefSeq" id="WP_184070036.1">
    <property type="nucleotide sequence ID" value="NZ_JACHNZ010000029.1"/>
</dbReference>
<evidence type="ECO:0000256" key="1">
    <source>
        <dbReference type="SAM" id="MobiDB-lite"/>
    </source>
</evidence>
<feature type="region of interest" description="Disordered" evidence="1">
    <location>
        <begin position="1"/>
        <end position="101"/>
    </location>
</feature>
<accession>A0A7W7B2N4</accession>
<comment type="caution">
    <text evidence="2">The sequence shown here is derived from an EMBL/GenBank/DDBJ whole genome shotgun (WGS) entry which is preliminary data.</text>
</comment>
<dbReference type="AlphaFoldDB" id="A0A7W7B2N4"/>
<dbReference type="EMBL" id="JACHNZ010000029">
    <property type="protein sequence ID" value="MBB4632906.1"/>
    <property type="molecule type" value="Genomic_DNA"/>
</dbReference>